<sequence length="262" mass="28378">MTIEGNEHVLAETKEGVLYLTMNRPDSLNAFSPTMMQGLKGALGKAQHDADVRTVVLSGAGRAFSAGGDVKTMGDNAPLNIYEHIGELNELILSMKKLDKPIIAAVHGFAAGAGFNLALACDIILAAEDTNFILSFSKVGLVSDGGGHYFLSKLIGPYRTKELLFSAEPLSVTKAHELGIVNHVYRLEEMQKNVHEFAVKLASGPAVTYGFMKKIVDQALDADLATILERERTTQATMVSTEDHKEGVQAFKEKRTPKFKGN</sequence>
<dbReference type="PANTHER" id="PTHR43459">
    <property type="entry name" value="ENOYL-COA HYDRATASE"/>
    <property type="match status" value="1"/>
</dbReference>
<dbReference type="SUPFAM" id="SSF52096">
    <property type="entry name" value="ClpP/crotonase"/>
    <property type="match status" value="1"/>
</dbReference>
<accession>A0A1H3GXH2</accession>
<dbReference type="InterPro" id="IPR014748">
    <property type="entry name" value="Enoyl-CoA_hydra_C"/>
</dbReference>
<evidence type="ECO:0000256" key="3">
    <source>
        <dbReference type="SAM" id="MobiDB-lite"/>
    </source>
</evidence>
<dbReference type="InterPro" id="IPR018376">
    <property type="entry name" value="Enoyl-CoA_hyd/isom_CS"/>
</dbReference>
<organism evidence="4 5">
    <name type="scientific">Salimicrobium album</name>
    <dbReference type="NCBI Taxonomy" id="50717"/>
    <lineage>
        <taxon>Bacteria</taxon>
        <taxon>Bacillati</taxon>
        <taxon>Bacillota</taxon>
        <taxon>Bacilli</taxon>
        <taxon>Bacillales</taxon>
        <taxon>Bacillaceae</taxon>
        <taxon>Salimicrobium</taxon>
    </lineage>
</organism>
<dbReference type="InterPro" id="IPR001753">
    <property type="entry name" value="Enoyl-CoA_hydra/iso"/>
</dbReference>
<evidence type="ECO:0000256" key="1">
    <source>
        <dbReference type="ARBA" id="ARBA00005254"/>
    </source>
</evidence>
<protein>
    <submittedName>
        <fullName evidence="4">Enoyl-CoA hydratase</fullName>
    </submittedName>
</protein>
<gene>
    <name evidence="4" type="ORF">SAMN04488081_1976</name>
</gene>
<feature type="compositionally biased region" description="Basic and acidic residues" evidence="3">
    <location>
        <begin position="241"/>
        <end position="256"/>
    </location>
</feature>
<evidence type="ECO:0000313" key="5">
    <source>
        <dbReference type="Proteomes" id="UP000198647"/>
    </source>
</evidence>
<proteinExistence type="inferred from homology"/>
<dbReference type="EMBL" id="FNOS01000005">
    <property type="protein sequence ID" value="SDY07770.1"/>
    <property type="molecule type" value="Genomic_DNA"/>
</dbReference>
<dbReference type="Gene3D" id="1.10.12.10">
    <property type="entry name" value="Lyase 2-enoyl-coa Hydratase, Chain A, domain 2"/>
    <property type="match status" value="1"/>
</dbReference>
<evidence type="ECO:0000313" key="4">
    <source>
        <dbReference type="EMBL" id="SDY07770.1"/>
    </source>
</evidence>
<comment type="caution">
    <text evidence="4">The sequence shown here is derived from an EMBL/GenBank/DDBJ whole genome shotgun (WGS) entry which is preliminary data.</text>
</comment>
<dbReference type="PANTHER" id="PTHR43459:SF1">
    <property type="entry name" value="EG:BACN32G11.4 PROTEIN"/>
    <property type="match status" value="1"/>
</dbReference>
<keyword evidence="5" id="KW-1185">Reference proteome</keyword>
<dbReference type="RefSeq" id="WP_093107461.1">
    <property type="nucleotide sequence ID" value="NZ_FNOS01000005.1"/>
</dbReference>
<feature type="region of interest" description="Disordered" evidence="3">
    <location>
        <begin position="240"/>
        <end position="262"/>
    </location>
</feature>
<dbReference type="Proteomes" id="UP000198647">
    <property type="component" value="Unassembled WGS sequence"/>
</dbReference>
<reference evidence="4 5" key="1">
    <citation type="submission" date="2016-10" db="EMBL/GenBank/DDBJ databases">
        <authorList>
            <person name="Varghese N."/>
            <person name="Submissions S."/>
        </authorList>
    </citation>
    <scope>NUCLEOTIDE SEQUENCE [LARGE SCALE GENOMIC DNA]</scope>
    <source>
        <strain evidence="4 5">DSM 20748</strain>
    </source>
</reference>
<comment type="similarity">
    <text evidence="1 2">Belongs to the enoyl-CoA hydratase/isomerase family.</text>
</comment>
<dbReference type="InterPro" id="IPR029045">
    <property type="entry name" value="ClpP/crotonase-like_dom_sf"/>
</dbReference>
<dbReference type="Pfam" id="PF00378">
    <property type="entry name" value="ECH_1"/>
    <property type="match status" value="1"/>
</dbReference>
<dbReference type="CDD" id="cd06558">
    <property type="entry name" value="crotonase-like"/>
    <property type="match status" value="1"/>
</dbReference>
<evidence type="ECO:0000256" key="2">
    <source>
        <dbReference type="RuleBase" id="RU003707"/>
    </source>
</evidence>
<dbReference type="Gene3D" id="3.90.226.10">
    <property type="entry name" value="2-enoyl-CoA Hydratase, Chain A, domain 1"/>
    <property type="match status" value="1"/>
</dbReference>
<dbReference type="PROSITE" id="PS00166">
    <property type="entry name" value="ENOYL_COA_HYDRATASE"/>
    <property type="match status" value="1"/>
</dbReference>
<name>A0A1H3GXH2_9BACI</name>